<evidence type="ECO:0000313" key="1">
    <source>
        <dbReference type="EMBL" id="MDE8769562.1"/>
    </source>
</evidence>
<protein>
    <submittedName>
        <fullName evidence="1">Uncharacterized protein</fullName>
    </submittedName>
</protein>
<evidence type="ECO:0000313" key="2">
    <source>
        <dbReference type="Proteomes" id="UP001163056"/>
    </source>
</evidence>
<name>A0AAJ1JEB8_PROST</name>
<organism evidence="1 2">
    <name type="scientific">Providencia stuartii</name>
    <dbReference type="NCBI Taxonomy" id="588"/>
    <lineage>
        <taxon>Bacteria</taxon>
        <taxon>Pseudomonadati</taxon>
        <taxon>Pseudomonadota</taxon>
        <taxon>Gammaproteobacteria</taxon>
        <taxon>Enterobacterales</taxon>
        <taxon>Morganellaceae</taxon>
        <taxon>Providencia</taxon>
    </lineage>
</organism>
<gene>
    <name evidence="1" type="ORF">PZS58_08480</name>
</gene>
<dbReference type="EMBL" id="JAREJI010000004">
    <property type="protein sequence ID" value="MDE8769562.1"/>
    <property type="molecule type" value="Genomic_DNA"/>
</dbReference>
<accession>A0AAJ1JEB8</accession>
<dbReference type="AlphaFoldDB" id="A0AAJ1JEB8"/>
<reference evidence="1 2" key="1">
    <citation type="submission" date="2023-03" db="EMBL/GenBank/DDBJ databases">
        <title>WGS of NDM-producing Providencia thailandensis from Ukrainian patients.</title>
        <authorList>
            <person name="Zabicka D."/>
            <person name="Izdebski R."/>
            <person name="Urbanowicz P."/>
            <person name="Biedrzycka M."/>
            <person name="Guzek A."/>
            <person name="Gniadkowski M."/>
        </authorList>
    </citation>
    <scope>NUCLEOTIDE SEQUENCE [LARGE SCALE GENOMIC DNA]</scope>
    <source>
        <strain evidence="1 2">8015-22</strain>
    </source>
</reference>
<dbReference type="Proteomes" id="UP001163056">
    <property type="component" value="Unassembled WGS sequence"/>
</dbReference>
<proteinExistence type="predicted"/>
<sequence length="78" mass="8352">MGVNFGLTNDQIKNVREAAIAARNGDTTAMKNLSPFEVAYIDEQIISGKGLSRGMFGGQTWGDRIGVKTHTGGNQIPE</sequence>
<dbReference type="RefSeq" id="WP_036942880.1">
    <property type="nucleotide sequence ID" value="NZ_CP017054.1"/>
</dbReference>
<dbReference type="KEGG" id="psta:BGK56_15880"/>
<comment type="caution">
    <text evidence="1">The sequence shown here is derived from an EMBL/GenBank/DDBJ whole genome shotgun (WGS) entry which is preliminary data.</text>
</comment>